<dbReference type="EMBL" id="JBHSTP010000002">
    <property type="protein sequence ID" value="MFC6356117.1"/>
    <property type="molecule type" value="Genomic_DNA"/>
</dbReference>
<keyword evidence="2" id="KW-1185">Reference proteome</keyword>
<evidence type="ECO:0000313" key="2">
    <source>
        <dbReference type="Proteomes" id="UP001596306"/>
    </source>
</evidence>
<reference evidence="2" key="1">
    <citation type="journal article" date="2019" name="Int. J. Syst. Evol. Microbiol.">
        <title>The Global Catalogue of Microorganisms (GCM) 10K type strain sequencing project: providing services to taxonomists for standard genome sequencing and annotation.</title>
        <authorList>
            <consortium name="The Broad Institute Genomics Platform"/>
            <consortium name="The Broad Institute Genome Sequencing Center for Infectious Disease"/>
            <person name="Wu L."/>
            <person name="Ma J."/>
        </authorList>
    </citation>
    <scope>NUCLEOTIDE SEQUENCE [LARGE SCALE GENOMIC DNA]</scope>
    <source>
        <strain evidence="2">CCUG 43304</strain>
    </source>
</reference>
<proteinExistence type="predicted"/>
<dbReference type="RefSeq" id="WP_386730085.1">
    <property type="nucleotide sequence ID" value="NZ_JBHSTP010000002.1"/>
</dbReference>
<name>A0ABW1VFQ1_9MICO</name>
<protein>
    <submittedName>
        <fullName evidence="1">Uncharacterized protein</fullName>
    </submittedName>
</protein>
<evidence type="ECO:0000313" key="1">
    <source>
        <dbReference type="EMBL" id="MFC6356117.1"/>
    </source>
</evidence>
<comment type="caution">
    <text evidence="1">The sequence shown here is derived from an EMBL/GenBank/DDBJ whole genome shotgun (WGS) entry which is preliminary data.</text>
</comment>
<dbReference type="PROSITE" id="PS51257">
    <property type="entry name" value="PROKAR_LIPOPROTEIN"/>
    <property type="match status" value="1"/>
</dbReference>
<accession>A0ABW1VFQ1</accession>
<dbReference type="Proteomes" id="UP001596306">
    <property type="component" value="Unassembled WGS sequence"/>
</dbReference>
<sequence length="76" mass="7914">MGLKANYNVSSNTVSSVWGASWTIGGSCSSSLAYLGRPNSNTGLETVSAQMCGVPYATSFNLQVQVSGGTATESWW</sequence>
<organism evidence="1 2">
    <name type="scientific">Luethyella okanaganae</name>
    <dbReference type="NCBI Taxonomy" id="69372"/>
    <lineage>
        <taxon>Bacteria</taxon>
        <taxon>Bacillati</taxon>
        <taxon>Actinomycetota</taxon>
        <taxon>Actinomycetes</taxon>
        <taxon>Micrococcales</taxon>
        <taxon>Microbacteriaceae</taxon>
        <taxon>Luethyella</taxon>
    </lineage>
</organism>
<gene>
    <name evidence="1" type="ORF">ACFQB0_08360</name>
</gene>